<name>M5ISB8_9BACT</name>
<reference evidence="1 2" key="1">
    <citation type="journal article" date="2013" name="Genome Announc.">
        <title>Genome Sequence of Campylobacter showae UNSWCD, Isolated from a Patient with Crohn's Disease.</title>
        <authorList>
            <person name="Tay A.P."/>
            <person name="Kaakoush N.O."/>
            <person name="Deshpande N.P."/>
            <person name="Chen Z."/>
            <person name="Mitchell H."/>
            <person name="Wilkins M.R."/>
        </authorList>
    </citation>
    <scope>NUCLEOTIDE SEQUENCE [LARGE SCALE GENOMIC DNA]</scope>
    <source>
        <strain evidence="1 2">CSUNSWCD</strain>
    </source>
</reference>
<organism evidence="1 2">
    <name type="scientific">Campylobacter showae CSUNSWCD</name>
    <dbReference type="NCBI Taxonomy" id="1244083"/>
    <lineage>
        <taxon>Bacteria</taxon>
        <taxon>Pseudomonadati</taxon>
        <taxon>Campylobacterota</taxon>
        <taxon>Epsilonproteobacteria</taxon>
        <taxon>Campylobacterales</taxon>
        <taxon>Campylobacteraceae</taxon>
        <taxon>Campylobacter</taxon>
    </lineage>
</organism>
<dbReference type="EMBL" id="AMZQ01000001">
    <property type="protein sequence ID" value="EKU12351.1"/>
    <property type="molecule type" value="Genomic_DNA"/>
</dbReference>
<accession>M5ISB8</accession>
<evidence type="ECO:0000313" key="1">
    <source>
        <dbReference type="EMBL" id="EKU12351.1"/>
    </source>
</evidence>
<proteinExistence type="predicted"/>
<gene>
    <name evidence="1" type="ORF">CSUNSWCD_291</name>
</gene>
<dbReference type="AlphaFoldDB" id="M5ISB8"/>
<comment type="caution">
    <text evidence="1">The sequence shown here is derived from an EMBL/GenBank/DDBJ whole genome shotgun (WGS) entry which is preliminary data.</text>
</comment>
<protein>
    <submittedName>
        <fullName evidence="1">Uncharacterized protein</fullName>
    </submittedName>
</protein>
<evidence type="ECO:0000313" key="2">
    <source>
        <dbReference type="Proteomes" id="UP000011939"/>
    </source>
</evidence>
<dbReference type="Proteomes" id="UP000011939">
    <property type="component" value="Unassembled WGS sequence"/>
</dbReference>
<dbReference type="STRING" id="1244083.CSUNSWCD_291"/>
<sequence>MADSTQIYGYLLTRVKFVKLNKISATSKLVKSSKALEILRII</sequence>